<dbReference type="Gene3D" id="3.40.605.10">
    <property type="entry name" value="Aldehyde Dehydrogenase, Chain A, domain 1"/>
    <property type="match status" value="1"/>
</dbReference>
<sequence>MKVDVSLPHGTPALPGGLDWASGEPKPGHSRLIYAATEEALVDVPDASEAEVEAVVAKARDAFANGPWRKMLAADRARMLAKFEEAVLAHADELATLQTLETGMPFPQIRGMHVARTAENFRFFGELSTSLAGEAYEQTGRYLSIVTREPVGVSLLIAPWNAPLVLGSMKMAAAIALGNSVIVKPSEYAPLAIMRLVEILHEAGLPEGVVQVVTGPGTGAGSQLVKHPGVNVVGFIGGTATGKRIMADAAGTLKKVGLELGGKSANIILDSADFDRALDGTLMGFLAGNGEQCLAGSRIMVEDSIADRFIEALVARVEKVKVGDPFAAGTELGPLAFKAHYDRVLNFAERAQSGDEYKVLAGAKKAEGFDRGYYFAPTVVEASDNSTSLCQEEIFGPFVAVQRVRDLDDALVRANDSEFGLVSYIWSDDLPSVMRARRELQAGTVWVNTPMARDLRAPFGGYKQSGIGRDGLPGSVELFTEEKTTMIPQEPLELPKLGMGD</sequence>
<evidence type="ECO:0000256" key="1">
    <source>
        <dbReference type="ARBA" id="ARBA00009986"/>
    </source>
</evidence>
<feature type="active site" evidence="3">
    <location>
        <position position="259"/>
    </location>
</feature>
<dbReference type="Gene3D" id="3.40.309.10">
    <property type="entry name" value="Aldehyde Dehydrogenase, Chain A, domain 2"/>
    <property type="match status" value="1"/>
</dbReference>
<dbReference type="FunFam" id="3.40.605.10:FF:000007">
    <property type="entry name" value="NAD/NADP-dependent betaine aldehyde dehydrogenase"/>
    <property type="match status" value="1"/>
</dbReference>
<name>A0A850H6P5_9SPHN</name>
<keyword evidence="8" id="KW-1185">Reference proteome</keyword>
<protein>
    <submittedName>
        <fullName evidence="7">Aldehyde dehydrogenase family protein</fullName>
    </submittedName>
</protein>
<dbReference type="InterPro" id="IPR016161">
    <property type="entry name" value="Ald_DH/histidinol_DH"/>
</dbReference>
<dbReference type="EMBL" id="JABWTA010000001">
    <property type="protein sequence ID" value="NVE93503.1"/>
    <property type="molecule type" value="Genomic_DNA"/>
</dbReference>
<accession>A0A850H6P5</accession>
<dbReference type="InterPro" id="IPR016162">
    <property type="entry name" value="Ald_DH_N"/>
</dbReference>
<reference evidence="7 8" key="1">
    <citation type="submission" date="2020-06" db="EMBL/GenBank/DDBJ databases">
        <title>Altererythrobacter lutimaris sp. nov., a marine bacterium isolated from a tidal flat.</title>
        <authorList>
            <person name="Kim D."/>
            <person name="Yoo Y."/>
            <person name="Kim J.-J."/>
        </authorList>
    </citation>
    <scope>NUCLEOTIDE SEQUENCE [LARGE SCALE GENOMIC DNA]</scope>
    <source>
        <strain evidence="7 8">JGD-16</strain>
    </source>
</reference>
<dbReference type="Proteomes" id="UP000546031">
    <property type="component" value="Unassembled WGS sequence"/>
</dbReference>
<feature type="domain" description="Aldehyde dehydrogenase" evidence="6">
    <location>
        <begin position="30"/>
        <end position="484"/>
    </location>
</feature>
<dbReference type="GO" id="GO:0016620">
    <property type="term" value="F:oxidoreductase activity, acting on the aldehyde or oxo group of donors, NAD or NADP as acceptor"/>
    <property type="evidence" value="ECO:0007669"/>
    <property type="project" value="InterPro"/>
</dbReference>
<evidence type="ECO:0000313" key="7">
    <source>
        <dbReference type="EMBL" id="NVE93503.1"/>
    </source>
</evidence>
<dbReference type="SUPFAM" id="SSF53720">
    <property type="entry name" value="ALDH-like"/>
    <property type="match status" value="1"/>
</dbReference>
<gene>
    <name evidence="7" type="ORF">HUO12_01175</name>
</gene>
<dbReference type="InterPro" id="IPR016163">
    <property type="entry name" value="Ald_DH_C"/>
</dbReference>
<evidence type="ECO:0000313" key="8">
    <source>
        <dbReference type="Proteomes" id="UP000546031"/>
    </source>
</evidence>
<dbReference type="PROSITE" id="PS00687">
    <property type="entry name" value="ALDEHYDE_DEHYDR_GLU"/>
    <property type="match status" value="1"/>
</dbReference>
<evidence type="ECO:0000256" key="2">
    <source>
        <dbReference type="ARBA" id="ARBA00023002"/>
    </source>
</evidence>
<evidence type="ECO:0000256" key="4">
    <source>
        <dbReference type="RuleBase" id="RU003345"/>
    </source>
</evidence>
<organism evidence="7 8">
    <name type="scientific">Altererythrobacter lutimaris</name>
    <dbReference type="NCBI Taxonomy" id="2743979"/>
    <lineage>
        <taxon>Bacteria</taxon>
        <taxon>Pseudomonadati</taxon>
        <taxon>Pseudomonadota</taxon>
        <taxon>Alphaproteobacteria</taxon>
        <taxon>Sphingomonadales</taxon>
        <taxon>Erythrobacteraceae</taxon>
        <taxon>Altererythrobacter</taxon>
    </lineage>
</organism>
<dbReference type="AlphaFoldDB" id="A0A850H6P5"/>
<evidence type="ECO:0000256" key="3">
    <source>
        <dbReference type="PROSITE-ProRule" id="PRU10007"/>
    </source>
</evidence>
<dbReference type="InterPro" id="IPR015590">
    <property type="entry name" value="Aldehyde_DH_dom"/>
</dbReference>
<keyword evidence="2 4" id="KW-0560">Oxidoreductase</keyword>
<dbReference type="PANTHER" id="PTHR11699">
    <property type="entry name" value="ALDEHYDE DEHYDROGENASE-RELATED"/>
    <property type="match status" value="1"/>
</dbReference>
<dbReference type="InterPro" id="IPR029510">
    <property type="entry name" value="Ald_DH_CS_GLU"/>
</dbReference>
<comment type="caution">
    <text evidence="7">The sequence shown here is derived from an EMBL/GenBank/DDBJ whole genome shotgun (WGS) entry which is preliminary data.</text>
</comment>
<comment type="similarity">
    <text evidence="1 4">Belongs to the aldehyde dehydrogenase family.</text>
</comment>
<dbReference type="RefSeq" id="WP_176271867.1">
    <property type="nucleotide sequence ID" value="NZ_JABWTA010000001.1"/>
</dbReference>
<dbReference type="Pfam" id="PF00171">
    <property type="entry name" value="Aldedh"/>
    <property type="match status" value="1"/>
</dbReference>
<feature type="region of interest" description="Disordered" evidence="5">
    <location>
        <begin position="1"/>
        <end position="22"/>
    </location>
</feature>
<evidence type="ECO:0000256" key="5">
    <source>
        <dbReference type="SAM" id="MobiDB-lite"/>
    </source>
</evidence>
<evidence type="ECO:0000259" key="6">
    <source>
        <dbReference type="Pfam" id="PF00171"/>
    </source>
</evidence>
<proteinExistence type="inferred from homology"/>